<comment type="cofactor">
    <cofactor evidence="1 7">
        <name>Zn(2+)</name>
        <dbReference type="ChEBI" id="CHEBI:29105"/>
    </cofactor>
</comment>
<dbReference type="EMBL" id="CDPU01000004">
    <property type="protein sequence ID" value="CEO46325.1"/>
    <property type="molecule type" value="Genomic_DNA"/>
</dbReference>
<dbReference type="Pfam" id="PF08240">
    <property type="entry name" value="ADH_N"/>
    <property type="match status" value="1"/>
</dbReference>
<evidence type="ECO:0000256" key="2">
    <source>
        <dbReference type="ARBA" id="ARBA00008072"/>
    </source>
</evidence>
<dbReference type="InterPro" id="IPR036291">
    <property type="entry name" value="NAD(P)-bd_dom_sf"/>
</dbReference>
<evidence type="ECO:0000256" key="5">
    <source>
        <dbReference type="ARBA" id="ARBA00023002"/>
    </source>
</evidence>
<keyword evidence="3 7" id="KW-0479">Metal-binding</keyword>
<evidence type="ECO:0000256" key="4">
    <source>
        <dbReference type="ARBA" id="ARBA00022833"/>
    </source>
</evidence>
<dbReference type="AlphaFoldDB" id="A0A0B7JUN9"/>
<gene>
    <name evidence="9" type="ORF">BN869_000002380_1</name>
</gene>
<dbReference type="PANTHER" id="PTHR42940:SF5">
    <property type="entry name" value="ALCOHOL DEHYDROGENASE 2"/>
    <property type="match status" value="1"/>
</dbReference>
<dbReference type="PANTHER" id="PTHR42940">
    <property type="entry name" value="ALCOHOL DEHYDROGENASE 1-RELATED"/>
    <property type="match status" value="1"/>
</dbReference>
<organism evidence="9">
    <name type="scientific">Bionectria ochroleuca</name>
    <name type="common">Gliocladium roseum</name>
    <dbReference type="NCBI Taxonomy" id="29856"/>
    <lineage>
        <taxon>Eukaryota</taxon>
        <taxon>Fungi</taxon>
        <taxon>Dikarya</taxon>
        <taxon>Ascomycota</taxon>
        <taxon>Pezizomycotina</taxon>
        <taxon>Sordariomycetes</taxon>
        <taxon>Hypocreomycetidae</taxon>
        <taxon>Hypocreales</taxon>
        <taxon>Bionectriaceae</taxon>
        <taxon>Clonostachys</taxon>
    </lineage>
</organism>
<evidence type="ECO:0000313" key="9">
    <source>
        <dbReference type="EMBL" id="CEO46325.1"/>
    </source>
</evidence>
<reference evidence="9" key="1">
    <citation type="submission" date="2015-01" db="EMBL/GenBank/DDBJ databases">
        <authorList>
            <person name="Durling Mikael"/>
        </authorList>
    </citation>
    <scope>NUCLEOTIDE SEQUENCE</scope>
</reference>
<sequence length="368" mass="38828">MTQGSLPVIPKQHKAIIYDNPGTVSTKVVDVDTPTPSPGEVLVNLTHSGVCHSDYGVMTNSWQILPTPTPQGQIGGHEGVGRVVQLGPGAEVTGIKIGDRVGIKWIASACGRCAPCLVRQDGVCMNQKVSGYYHPGTFQQYVLGPAAYVTPIPDGIESADAAPLLCAGVTVYSALLKSEAKPGQWVVIPGAGGGLGHLACQLGARALGMRIIGIDHGSKENFVKDSGAEHFVDLTEFSKDEEMAAHIKSLTDDGLGAHAVVVCTASNRAYAQSVNFLRFSGTVVCVGMPEGDMVPIATAKPSLIVTKQYRIVGSAVGNQHEAIEVMKFGARGIVKAHSEVRKMKDLTQTFKDMHEGKLHGRVVLDLSS</sequence>
<accession>A0A0B7JUN9</accession>
<dbReference type="GO" id="GO:0005737">
    <property type="term" value="C:cytoplasm"/>
    <property type="evidence" value="ECO:0007669"/>
    <property type="project" value="TreeGrafter"/>
</dbReference>
<keyword evidence="4 7" id="KW-0862">Zinc</keyword>
<feature type="domain" description="Enoyl reductase (ER)" evidence="8">
    <location>
        <begin position="22"/>
        <end position="364"/>
    </location>
</feature>
<dbReference type="InterPro" id="IPR020843">
    <property type="entry name" value="ER"/>
</dbReference>
<name>A0A0B7JUN9_BIOOC</name>
<dbReference type="FunFam" id="3.40.50.720:FF:000039">
    <property type="entry name" value="Alcohol dehydrogenase AdhP"/>
    <property type="match status" value="1"/>
</dbReference>
<dbReference type="InterPro" id="IPR002328">
    <property type="entry name" value="ADH_Zn_CS"/>
</dbReference>
<protein>
    <recommendedName>
        <fullName evidence="8">Enoyl reductase (ER) domain-containing protein</fullName>
    </recommendedName>
</protein>
<dbReference type="SMART" id="SM00829">
    <property type="entry name" value="PKS_ER"/>
    <property type="match status" value="1"/>
</dbReference>
<keyword evidence="5" id="KW-0560">Oxidoreductase</keyword>
<dbReference type="Gene3D" id="3.40.50.720">
    <property type="entry name" value="NAD(P)-binding Rossmann-like Domain"/>
    <property type="match status" value="1"/>
</dbReference>
<comment type="similarity">
    <text evidence="2 7">Belongs to the zinc-containing alcohol dehydrogenase family.</text>
</comment>
<dbReference type="InterPro" id="IPR011032">
    <property type="entry name" value="GroES-like_sf"/>
</dbReference>
<keyword evidence="6" id="KW-0520">NAD</keyword>
<dbReference type="GO" id="GO:0008270">
    <property type="term" value="F:zinc ion binding"/>
    <property type="evidence" value="ECO:0007669"/>
    <property type="project" value="InterPro"/>
</dbReference>
<dbReference type="GO" id="GO:0004022">
    <property type="term" value="F:alcohol dehydrogenase (NAD+) activity"/>
    <property type="evidence" value="ECO:0007669"/>
    <property type="project" value="TreeGrafter"/>
</dbReference>
<evidence type="ECO:0000256" key="7">
    <source>
        <dbReference type="RuleBase" id="RU361277"/>
    </source>
</evidence>
<evidence type="ECO:0000256" key="1">
    <source>
        <dbReference type="ARBA" id="ARBA00001947"/>
    </source>
</evidence>
<dbReference type="SUPFAM" id="SSF51735">
    <property type="entry name" value="NAD(P)-binding Rossmann-fold domains"/>
    <property type="match status" value="1"/>
</dbReference>
<dbReference type="Gene3D" id="3.90.180.10">
    <property type="entry name" value="Medium-chain alcohol dehydrogenases, catalytic domain"/>
    <property type="match status" value="1"/>
</dbReference>
<dbReference type="PROSITE" id="PS00059">
    <property type="entry name" value="ADH_ZINC"/>
    <property type="match status" value="1"/>
</dbReference>
<dbReference type="Pfam" id="PF00107">
    <property type="entry name" value="ADH_zinc_N"/>
    <property type="match status" value="1"/>
</dbReference>
<proteinExistence type="inferred from homology"/>
<dbReference type="SUPFAM" id="SSF50129">
    <property type="entry name" value="GroES-like"/>
    <property type="match status" value="1"/>
</dbReference>
<dbReference type="InterPro" id="IPR013154">
    <property type="entry name" value="ADH-like_N"/>
</dbReference>
<evidence type="ECO:0000256" key="6">
    <source>
        <dbReference type="ARBA" id="ARBA00023027"/>
    </source>
</evidence>
<evidence type="ECO:0000259" key="8">
    <source>
        <dbReference type="SMART" id="SM00829"/>
    </source>
</evidence>
<evidence type="ECO:0000256" key="3">
    <source>
        <dbReference type="ARBA" id="ARBA00022723"/>
    </source>
</evidence>
<dbReference type="CDD" id="cd08297">
    <property type="entry name" value="CAD3"/>
    <property type="match status" value="1"/>
</dbReference>
<dbReference type="InterPro" id="IPR013149">
    <property type="entry name" value="ADH-like_C"/>
</dbReference>